<evidence type="ECO:0000313" key="5">
    <source>
        <dbReference type="Proteomes" id="UP000026714"/>
    </source>
</evidence>
<sequence length="1179" mass="129184">MNTDNTAAQAGERDQRPQVPLWRLTGTFTLVTPLHIGTGRDEPIQLDEQRMGSEGESRPDETRHVATVVRDHQGRPCIPASSFKGALAALAKRTGIDDAQRRRLFGATEGNTTTSGGVEFTYLYADFASLPTTSPLPQFGRDQHPHVAHLAHVSRNRDTGVAEAQRLFLSQVVPPGVRFGFECTARGLSREDMGVLLGLLALAGEARDGLRLGAGKAADQGRVSWQPGEVWCLQDGLLAALWASGGGSLWTDRTKVRDLKATPQTAERGDWLRLDRVALKFHSPFLVYERTGEKGSGLPNGKPRTNHAGRAVLPSTSLHGALRAQAERILRTIGRETPAGYEVPGVQGLDDAGRTLDLASVLFGAPGWRSLLRCSDCVDDGTSKDITHHMLAIDRLTGGGKDSAKFAIDVRDCPTLNGSLAVDMVRLQAIEAKRPGVTAQVLGLLAHVLRDLDEGDIPLGYGASKGYGQLRSGTADTLRDGLATRTDVPDLTECLGAFAALSGADASDGLALQAAAKPARPGPGPARAAVTTALPAAQDRTFHNPYTFVPFGEPKPDDRRLPWLKEPAYRGGNLGHHAHGTYHAGTCHGRLICRLRATTPLFVGAGPVSDDASLPRKQENYRLGKALAIPATTLRGLFSSLHESITASALRVMTEQSYSMRVSANQHFPHSGMVIEVKGVRNGKPVTGYKIRHQKTGRESVAGKDYPFTVAAMERLYELADQRTESMKTDWPDGKVPADQIRPEIKPKGVARNREQHPFKARLMPGQTVFFRLSPDGTKIDEMAWSQIWRQRVEDTDKRPWKTTRAMTEPSTRAEDREKLTPMTEEARALSPSELLFGAVQVPAKRNKDAADEPVIALMGKVRFSAAVALPVAGKSLDTERDWTTLKILSSPKPPSPSFYFQPTTRQVGAGGYISKHEFSKNPKAYVPKGRKSYLHAWRHEGQVVRYDDRGQRVAQAHDGFWPWQSNVNLPPPPPKQDGRGKLEKTSDPAKQKVRAKLIPVGSEFEFSVDFFNLSETELSSLCAALMPAEKFEHKVGMGKPIGLGSVKIEPLALQLIDRRQRYRQTEFTASNRFQTLTCSLRDLAQEQMRHVAPDVRAALELVGNPDAVNRPVHYPQVLGGLIEQQTYQWFVENDRTGADVKRQWLKPLGEKVKELPTLERLPPMPTSSNAPGRPRGGR</sequence>
<dbReference type="CDD" id="cd09726">
    <property type="entry name" value="RAMP_I_III"/>
    <property type="match status" value="1"/>
</dbReference>
<dbReference type="EMBL" id="AZRA01000109">
    <property type="protein sequence ID" value="KDB50824.1"/>
    <property type="molecule type" value="Genomic_DNA"/>
</dbReference>
<feature type="region of interest" description="Disordered" evidence="2">
    <location>
        <begin position="38"/>
        <end position="62"/>
    </location>
</feature>
<dbReference type="eggNOG" id="COG1337">
    <property type="taxonomic scope" value="Bacteria"/>
</dbReference>
<proteinExistence type="predicted"/>
<dbReference type="PANTHER" id="PTHR35579:SF3">
    <property type="entry name" value="CRISPR SYSTEM CMS ENDORIBONUCLEASE CSM3"/>
    <property type="match status" value="1"/>
</dbReference>
<dbReference type="InterPro" id="IPR052216">
    <property type="entry name" value="CRISPR_Csm3_endoribonuclease"/>
</dbReference>
<evidence type="ECO:0000313" key="4">
    <source>
        <dbReference type="EMBL" id="KDB50824.1"/>
    </source>
</evidence>
<feature type="region of interest" description="Disordered" evidence="2">
    <location>
        <begin position="1155"/>
        <end position="1179"/>
    </location>
</feature>
<accession>A0A059KHW1</accession>
<gene>
    <name evidence="4" type="ORF">X805_35680</name>
</gene>
<protein>
    <recommendedName>
        <fullName evidence="3">CRISPR type III-associated protein domain-containing protein</fullName>
    </recommendedName>
</protein>
<dbReference type="Proteomes" id="UP000026714">
    <property type="component" value="Unassembled WGS sequence"/>
</dbReference>
<dbReference type="AlphaFoldDB" id="A0A059KHW1"/>
<evidence type="ECO:0000256" key="2">
    <source>
        <dbReference type="SAM" id="MobiDB-lite"/>
    </source>
</evidence>
<name>A0A059KHW1_9BURK</name>
<feature type="domain" description="CRISPR type III-associated protein" evidence="3">
    <location>
        <begin position="294"/>
        <end position="471"/>
    </location>
</feature>
<organism evidence="4 5">
    <name type="scientific">Sphaerotilus natans subsp. natans DSM 6575</name>
    <dbReference type="NCBI Taxonomy" id="1286631"/>
    <lineage>
        <taxon>Bacteria</taxon>
        <taxon>Pseudomonadati</taxon>
        <taxon>Pseudomonadota</taxon>
        <taxon>Betaproteobacteria</taxon>
        <taxon>Burkholderiales</taxon>
        <taxon>Sphaerotilaceae</taxon>
        <taxon>Sphaerotilus</taxon>
    </lineage>
</organism>
<reference evidence="4 5" key="1">
    <citation type="journal article" date="2014" name="FEMS Microbiol. Ecol.">
        <title>Sphaerotilus natans encrusted with nanoball-shaped Fe(III) oxide minerals formed by nitrate-reducing mixotrophic Fe(II) oxidation.</title>
        <authorList>
            <person name="Park S."/>
            <person name="Kim D.H."/>
            <person name="Lee J.H."/>
            <person name="Hur H.G."/>
        </authorList>
    </citation>
    <scope>NUCLEOTIDE SEQUENCE [LARGE SCALE GENOMIC DNA]</scope>
    <source>
        <strain evidence="4 5">DSM 6575</strain>
    </source>
</reference>
<feature type="compositionally biased region" description="Basic and acidic residues" evidence="2">
    <location>
        <begin position="977"/>
        <end position="991"/>
    </location>
</feature>
<feature type="region of interest" description="Disordered" evidence="2">
    <location>
        <begin position="963"/>
        <end position="991"/>
    </location>
</feature>
<dbReference type="RefSeq" id="WP_037484886.1">
    <property type="nucleotide sequence ID" value="NZ_AZRA01000109.1"/>
</dbReference>
<dbReference type="Pfam" id="PF03787">
    <property type="entry name" value="RAMPs"/>
    <property type="match status" value="2"/>
</dbReference>
<keyword evidence="5" id="KW-1185">Reference proteome</keyword>
<evidence type="ECO:0000256" key="1">
    <source>
        <dbReference type="ARBA" id="ARBA00023118"/>
    </source>
</evidence>
<dbReference type="STRING" id="34103.SAMN05421778_12529"/>
<feature type="domain" description="CRISPR type III-associated protein" evidence="3">
    <location>
        <begin position="27"/>
        <end position="218"/>
    </location>
</feature>
<dbReference type="InterPro" id="IPR005537">
    <property type="entry name" value="RAMP_III_fam"/>
</dbReference>
<dbReference type="PANTHER" id="PTHR35579">
    <property type="entry name" value="CRISPR SYSTEM CMS ENDORIBONUCLEASE CSM3"/>
    <property type="match status" value="1"/>
</dbReference>
<comment type="caution">
    <text evidence="4">The sequence shown here is derived from an EMBL/GenBank/DDBJ whole genome shotgun (WGS) entry which is preliminary data.</text>
</comment>
<evidence type="ECO:0000259" key="3">
    <source>
        <dbReference type="Pfam" id="PF03787"/>
    </source>
</evidence>
<keyword evidence="1" id="KW-0051">Antiviral defense</keyword>
<dbReference type="GO" id="GO:0051607">
    <property type="term" value="P:defense response to virus"/>
    <property type="evidence" value="ECO:0007669"/>
    <property type="project" value="UniProtKB-KW"/>
</dbReference>